<dbReference type="SUPFAM" id="SSF49384">
    <property type="entry name" value="Carbohydrate-binding domain"/>
    <property type="match status" value="1"/>
</dbReference>
<keyword evidence="5" id="KW-1185">Reference proteome</keyword>
<dbReference type="EMBL" id="BAABGU010000036">
    <property type="protein sequence ID" value="GAA4577699.1"/>
    <property type="molecule type" value="Genomic_DNA"/>
</dbReference>
<name>A0ABP8SXM7_9ACTN</name>
<keyword evidence="2" id="KW-1133">Transmembrane helix</keyword>
<proteinExistence type="predicted"/>
<comment type="caution">
    <text evidence="4">The sequence shown here is derived from an EMBL/GenBank/DDBJ whole genome shotgun (WGS) entry which is preliminary data.</text>
</comment>
<evidence type="ECO:0000313" key="4">
    <source>
        <dbReference type="EMBL" id="GAA4577699.1"/>
    </source>
</evidence>
<sequence length="306" mass="30997">MGHRQRPVAPPCGTEPGHRGEDAYAQPFGGRINAGMVVSRHRTAAADRPFSVSRHPDGPIGVGGTPSPAVAGYAGASAPERGDLMSIRHDEQSGTSPVARVLTSVPWVVVLLGVSVLTVLLLVAVFALRGPEGRTVAPPPAPPIYLPTVAATTASAAPTDVPLVAVDASATPTPSASLSPSPSVSSPPSASASTRPAPRAGTVTARYQVTASGRDSFEARLTVSNGSARSQDWRVELFFSGNVKSIQASSSSGLSVTSRGNGSFVLRGTSPLGAGQSATVQMRFGRTGTGDRPGQCTVNGADCAIG</sequence>
<keyword evidence="2" id="KW-0812">Transmembrane</keyword>
<reference evidence="5" key="1">
    <citation type="journal article" date="2019" name="Int. J. Syst. Evol. Microbiol.">
        <title>The Global Catalogue of Microorganisms (GCM) 10K type strain sequencing project: providing services to taxonomists for standard genome sequencing and annotation.</title>
        <authorList>
            <consortium name="The Broad Institute Genomics Platform"/>
            <consortium name="The Broad Institute Genome Sequencing Center for Infectious Disease"/>
            <person name="Wu L."/>
            <person name="Ma J."/>
        </authorList>
    </citation>
    <scope>NUCLEOTIDE SEQUENCE [LARGE SCALE GENOMIC DNA]</scope>
    <source>
        <strain evidence="5">JCM 3175</strain>
    </source>
</reference>
<feature type="region of interest" description="Disordered" evidence="1">
    <location>
        <begin position="49"/>
        <end position="76"/>
    </location>
</feature>
<evidence type="ECO:0000256" key="2">
    <source>
        <dbReference type="SAM" id="Phobius"/>
    </source>
</evidence>
<keyword evidence="2" id="KW-0472">Membrane</keyword>
<feature type="domain" description="CBM2" evidence="3">
    <location>
        <begin position="196"/>
        <end position="306"/>
    </location>
</feature>
<dbReference type="Gene3D" id="2.60.40.290">
    <property type="match status" value="1"/>
</dbReference>
<dbReference type="SMART" id="SM00637">
    <property type="entry name" value="CBD_II"/>
    <property type="match status" value="1"/>
</dbReference>
<feature type="region of interest" description="Disordered" evidence="1">
    <location>
        <begin position="170"/>
        <end position="202"/>
    </location>
</feature>
<evidence type="ECO:0000259" key="3">
    <source>
        <dbReference type="PROSITE" id="PS51173"/>
    </source>
</evidence>
<dbReference type="InterPro" id="IPR012291">
    <property type="entry name" value="CBM2_carb-bd_dom_sf"/>
</dbReference>
<evidence type="ECO:0000256" key="1">
    <source>
        <dbReference type="SAM" id="MobiDB-lite"/>
    </source>
</evidence>
<dbReference type="PROSITE" id="PS51173">
    <property type="entry name" value="CBM2"/>
    <property type="match status" value="1"/>
</dbReference>
<organism evidence="4 5">
    <name type="scientific">Micromonospora coerulea</name>
    <dbReference type="NCBI Taxonomy" id="47856"/>
    <lineage>
        <taxon>Bacteria</taxon>
        <taxon>Bacillati</taxon>
        <taxon>Actinomycetota</taxon>
        <taxon>Actinomycetes</taxon>
        <taxon>Micromonosporales</taxon>
        <taxon>Micromonosporaceae</taxon>
        <taxon>Micromonospora</taxon>
    </lineage>
</organism>
<dbReference type="Pfam" id="PF00553">
    <property type="entry name" value="CBM_2"/>
    <property type="match status" value="1"/>
</dbReference>
<dbReference type="InterPro" id="IPR008965">
    <property type="entry name" value="CBM2/CBM3_carb-bd_dom_sf"/>
</dbReference>
<feature type="transmembrane region" description="Helical" evidence="2">
    <location>
        <begin position="105"/>
        <end position="128"/>
    </location>
</feature>
<dbReference type="Proteomes" id="UP001500307">
    <property type="component" value="Unassembled WGS sequence"/>
</dbReference>
<protein>
    <recommendedName>
        <fullName evidence="3">CBM2 domain-containing protein</fullName>
    </recommendedName>
</protein>
<gene>
    <name evidence="4" type="ORF">GCM10023176_51740</name>
</gene>
<dbReference type="InterPro" id="IPR001919">
    <property type="entry name" value="CBD2"/>
</dbReference>
<evidence type="ECO:0000313" key="5">
    <source>
        <dbReference type="Proteomes" id="UP001500307"/>
    </source>
</evidence>
<feature type="compositionally biased region" description="Low complexity" evidence="1">
    <location>
        <begin position="170"/>
        <end position="200"/>
    </location>
</feature>
<accession>A0ABP8SXM7</accession>
<feature type="region of interest" description="Disordered" evidence="1">
    <location>
        <begin position="1"/>
        <end position="22"/>
    </location>
</feature>